<keyword evidence="2" id="KW-1185">Reference proteome</keyword>
<dbReference type="EMBL" id="JBHTAR010000011">
    <property type="protein sequence ID" value="MFC7199050.1"/>
    <property type="molecule type" value="Genomic_DNA"/>
</dbReference>
<evidence type="ECO:0000313" key="2">
    <source>
        <dbReference type="Proteomes" id="UP001596447"/>
    </source>
</evidence>
<sequence>MTSTRKLEQADGLVRRYDYDDVSMVVADTGFPEDALSVDVVDGTAILVVEGEDGSEQYELDVPSGEAEAFINNGVVTVEVKR</sequence>
<dbReference type="Pfam" id="PF23444">
    <property type="entry name" value="DUF7127"/>
    <property type="match status" value="1"/>
</dbReference>
<evidence type="ECO:0000313" key="1">
    <source>
        <dbReference type="EMBL" id="MFC7199050.1"/>
    </source>
</evidence>
<dbReference type="Proteomes" id="UP001596447">
    <property type="component" value="Unassembled WGS sequence"/>
</dbReference>
<reference evidence="1 2" key="1">
    <citation type="journal article" date="2019" name="Int. J. Syst. Evol. Microbiol.">
        <title>The Global Catalogue of Microorganisms (GCM) 10K type strain sequencing project: providing services to taxonomists for standard genome sequencing and annotation.</title>
        <authorList>
            <consortium name="The Broad Institute Genomics Platform"/>
            <consortium name="The Broad Institute Genome Sequencing Center for Infectious Disease"/>
            <person name="Wu L."/>
            <person name="Ma J."/>
        </authorList>
    </citation>
    <scope>NUCLEOTIDE SEQUENCE [LARGE SCALE GENOMIC DNA]</scope>
    <source>
        <strain evidence="1 2">XZGYJ-43</strain>
    </source>
</reference>
<comment type="caution">
    <text evidence="1">The sequence shown here is derived from an EMBL/GenBank/DDBJ whole genome shotgun (WGS) entry which is preliminary data.</text>
</comment>
<proteinExistence type="predicted"/>
<evidence type="ECO:0008006" key="3">
    <source>
        <dbReference type="Google" id="ProtNLM"/>
    </source>
</evidence>
<dbReference type="AlphaFoldDB" id="A0ABD5Z1L9"/>
<organism evidence="1 2">
    <name type="scientific">Halospeciosus flavus</name>
    <dbReference type="NCBI Taxonomy" id="3032283"/>
    <lineage>
        <taxon>Archaea</taxon>
        <taxon>Methanobacteriati</taxon>
        <taxon>Methanobacteriota</taxon>
        <taxon>Stenosarchaea group</taxon>
        <taxon>Halobacteria</taxon>
        <taxon>Halobacteriales</taxon>
        <taxon>Halobacteriaceae</taxon>
        <taxon>Halospeciosus</taxon>
    </lineage>
</organism>
<name>A0ABD5Z1L9_9EURY</name>
<protein>
    <recommendedName>
        <fullName evidence="3">Hsp20/alpha crystallin family protein</fullName>
    </recommendedName>
</protein>
<gene>
    <name evidence="1" type="ORF">ACFQJ9_06415</name>
</gene>
<dbReference type="InterPro" id="IPR055551">
    <property type="entry name" value="DUF7127"/>
</dbReference>
<dbReference type="RefSeq" id="WP_279528997.1">
    <property type="nucleotide sequence ID" value="NZ_CP122312.1"/>
</dbReference>
<accession>A0ABD5Z1L9</accession>